<evidence type="ECO:0000313" key="2">
    <source>
        <dbReference type="EMBL" id="GGA89052.1"/>
    </source>
</evidence>
<reference evidence="2" key="1">
    <citation type="journal article" date="2014" name="Int. J. Syst. Evol. Microbiol.">
        <title>Complete genome sequence of Corynebacterium casei LMG S-19264T (=DSM 44701T), isolated from a smear-ripened cheese.</title>
        <authorList>
            <consortium name="US DOE Joint Genome Institute (JGI-PGF)"/>
            <person name="Walter F."/>
            <person name="Albersmeier A."/>
            <person name="Kalinowski J."/>
            <person name="Ruckert C."/>
        </authorList>
    </citation>
    <scope>NUCLEOTIDE SEQUENCE</scope>
    <source>
        <strain evidence="2">CGMCC 1.15082</strain>
    </source>
</reference>
<reference evidence="2" key="2">
    <citation type="submission" date="2020-09" db="EMBL/GenBank/DDBJ databases">
        <authorList>
            <person name="Sun Q."/>
            <person name="Zhou Y."/>
        </authorList>
    </citation>
    <scope>NUCLEOTIDE SEQUENCE</scope>
    <source>
        <strain evidence="2">CGMCC 1.15082</strain>
    </source>
</reference>
<proteinExistence type="predicted"/>
<organism evidence="2 3">
    <name type="scientific">Brucella endophytica</name>
    <dbReference type="NCBI Taxonomy" id="1963359"/>
    <lineage>
        <taxon>Bacteria</taxon>
        <taxon>Pseudomonadati</taxon>
        <taxon>Pseudomonadota</taxon>
        <taxon>Alphaproteobacteria</taxon>
        <taxon>Hyphomicrobiales</taxon>
        <taxon>Brucellaceae</taxon>
        <taxon>Brucella/Ochrobactrum group</taxon>
        <taxon>Brucella</taxon>
    </lineage>
</organism>
<comment type="caution">
    <text evidence="2">The sequence shown here is derived from an EMBL/GenBank/DDBJ whole genome shotgun (WGS) entry which is preliminary data.</text>
</comment>
<name>A0A916S7W6_9HYPH</name>
<evidence type="ECO:0000256" key="1">
    <source>
        <dbReference type="SAM" id="MobiDB-lite"/>
    </source>
</evidence>
<sequence length="73" mass="7954">MNILLFHLSMISSENRAAAKELCGVSGCDMMKEFDKTIWERPVKSGADGATAPETLRQKDQNGCEHLESGGLV</sequence>
<keyword evidence="3" id="KW-1185">Reference proteome</keyword>
<accession>A0A916S7W6</accession>
<gene>
    <name evidence="2" type="ORF">GCM10011491_16070</name>
</gene>
<dbReference type="AlphaFoldDB" id="A0A916S7W6"/>
<dbReference type="EMBL" id="BMHH01000005">
    <property type="protein sequence ID" value="GGA89052.1"/>
    <property type="molecule type" value="Genomic_DNA"/>
</dbReference>
<feature type="compositionally biased region" description="Basic and acidic residues" evidence="1">
    <location>
        <begin position="56"/>
        <end position="73"/>
    </location>
</feature>
<evidence type="ECO:0000313" key="3">
    <source>
        <dbReference type="Proteomes" id="UP000646478"/>
    </source>
</evidence>
<dbReference type="Proteomes" id="UP000646478">
    <property type="component" value="Unassembled WGS sequence"/>
</dbReference>
<feature type="region of interest" description="Disordered" evidence="1">
    <location>
        <begin position="43"/>
        <end position="73"/>
    </location>
</feature>
<protein>
    <submittedName>
        <fullName evidence="2">Uncharacterized protein</fullName>
    </submittedName>
</protein>